<dbReference type="EMBL" id="JAUOEK010000172">
    <property type="protein sequence ID" value="MDO5971799.1"/>
    <property type="molecule type" value="Genomic_DNA"/>
</dbReference>
<dbReference type="Gene3D" id="2.60.120.260">
    <property type="entry name" value="Galactose-binding domain-like"/>
    <property type="match status" value="1"/>
</dbReference>
<comment type="caution">
    <text evidence="11">The sequence shown here is derived from an EMBL/GenBank/DDBJ whole genome shotgun (WGS) entry which is preliminary data.</text>
</comment>
<evidence type="ECO:0000259" key="10">
    <source>
        <dbReference type="PROSITE" id="PS50022"/>
    </source>
</evidence>
<evidence type="ECO:0000313" key="12">
    <source>
        <dbReference type="Proteomes" id="UP001176883"/>
    </source>
</evidence>
<feature type="chain" id="PRO_5045293578" evidence="9">
    <location>
        <begin position="25"/>
        <end position="790"/>
    </location>
</feature>
<dbReference type="Gene3D" id="2.60.40.1080">
    <property type="match status" value="1"/>
</dbReference>
<reference evidence="11" key="1">
    <citation type="submission" date="2023-07" db="EMBL/GenBank/DDBJ databases">
        <title>Two novel species in the genus Flavivirga.</title>
        <authorList>
            <person name="Kwon K."/>
        </authorList>
    </citation>
    <scope>NUCLEOTIDE SEQUENCE</scope>
    <source>
        <strain evidence="11">KCTC 52353</strain>
    </source>
</reference>
<dbReference type="InterPro" id="IPR011050">
    <property type="entry name" value="Pectin_lyase_fold/virulence"/>
</dbReference>
<evidence type="ECO:0000256" key="3">
    <source>
        <dbReference type="ARBA" id="ARBA00011233"/>
    </source>
</evidence>
<dbReference type="PANTHER" id="PTHR45713">
    <property type="entry name" value="FTP DOMAIN-CONTAINING PROTEIN"/>
    <property type="match status" value="1"/>
</dbReference>
<keyword evidence="7" id="KW-0106">Calcium</keyword>
<keyword evidence="8" id="KW-1015">Disulfide bond</keyword>
<dbReference type="Pfam" id="PF02368">
    <property type="entry name" value="Big_2"/>
    <property type="match status" value="1"/>
</dbReference>
<keyword evidence="6" id="KW-0430">Lectin</keyword>
<dbReference type="InterPro" id="IPR008979">
    <property type="entry name" value="Galactose-bd-like_sf"/>
</dbReference>
<accession>A0ABT8WFK6</accession>
<dbReference type="InterPro" id="IPR000421">
    <property type="entry name" value="FA58C"/>
</dbReference>
<name>A0ABT8WFK6_9FLAO</name>
<evidence type="ECO:0000256" key="8">
    <source>
        <dbReference type="ARBA" id="ARBA00023157"/>
    </source>
</evidence>
<dbReference type="SMART" id="SM00635">
    <property type="entry name" value="BID_2"/>
    <property type="match status" value="1"/>
</dbReference>
<protein>
    <submittedName>
        <fullName evidence="11">T9SS type A sorting domain-containing protein</fullName>
    </submittedName>
</protein>
<dbReference type="InterPro" id="IPR006585">
    <property type="entry name" value="FTP1"/>
</dbReference>
<evidence type="ECO:0000256" key="1">
    <source>
        <dbReference type="ARBA" id="ARBA00002219"/>
    </source>
</evidence>
<sequence length="790" mass="85518">MKNYYTLKVLAFLCLLVSCIQLQAQTIVNSLSELMPYLDDDNANVKLVPGTYWITEEDAKNGLYETGTDIVGRLSKSLLLFAGNNSTYDFTDVTINVETKVFQAYGSSYQIYETHTVGNNNVIKNLTLVDVGASEDAPTRGANSIVMDGENNRIEGFHCTIRGSFPYGYGDIFGKGGGSVISHRKHSACLVRGNSNHVKNSTFIHRAYGHGIYFQAANDPIIEGCRVEGELRTTDEVLAEEGTGSPADNVDFMTVWGYRLQPGYTFSLQEDGIRAYNAGETIINGVELERGTNRPRVIDCEVVKMRSGVTIGWAQGDKYVENCTALACESGFWCGSDAEVINCRGDASVGPLYSEDVERSNSNIELTLLNNYVPKYGNTPTMYIAGTNHNVTLKDGTENVDNEIEILIGGTRLGHRWLAGSGEEPPYKDANNIVFENQGYFPITLGANCSQANIASCSAVTDNGTNNTINSFTCTPLNSNDIIWISATPSNINMDALGETQQLTTTIYPTNATNQNVIYTSNNTSVATVDANGLITAIGYGATAITVATLDGEHVSVSAVTVTRDIGINLALASNGSIASQSTTDFGGLPELAIDGNTDGNFGGGSVSHTSNDAGLKWWQVDLGEDKILWSIVIYNRTGSNYGERLNNFTVSVIDSNGNTTFSEIYVDPPNPSLTIDVDEITGKIVRIEKTSDRGITLAEVEVYGTSVLSVEETTLNTIKLFPNSVTNQFTITNSQGAVIKIYNMVGKLMMKTKIQGNSESIDVSNFNSGVYYIQINNKGIIASKKMVKN</sequence>
<dbReference type="Proteomes" id="UP001176883">
    <property type="component" value="Unassembled WGS sequence"/>
</dbReference>
<gene>
    <name evidence="11" type="ORF">Q4Q35_18510</name>
</gene>
<dbReference type="NCBIfam" id="TIGR04183">
    <property type="entry name" value="Por_Secre_tail"/>
    <property type="match status" value="1"/>
</dbReference>
<dbReference type="PROSITE" id="PS50022">
    <property type="entry name" value="FA58C_3"/>
    <property type="match status" value="1"/>
</dbReference>
<organism evidence="11 12">
    <name type="scientific">Flavivirga aquimarina</name>
    <dbReference type="NCBI Taxonomy" id="2027862"/>
    <lineage>
        <taxon>Bacteria</taxon>
        <taxon>Pseudomonadati</taxon>
        <taxon>Bacteroidota</taxon>
        <taxon>Flavobacteriia</taxon>
        <taxon>Flavobacteriales</taxon>
        <taxon>Flavobacteriaceae</taxon>
        <taxon>Flavivirga</taxon>
    </lineage>
</organism>
<dbReference type="SUPFAM" id="SSF51126">
    <property type="entry name" value="Pectin lyase-like"/>
    <property type="match status" value="1"/>
</dbReference>
<dbReference type="Pfam" id="PF22633">
    <property type="entry name" value="F5_F8_type_C_2"/>
    <property type="match status" value="1"/>
</dbReference>
<evidence type="ECO:0000256" key="6">
    <source>
        <dbReference type="ARBA" id="ARBA00022734"/>
    </source>
</evidence>
<feature type="domain" description="F5/8 type C" evidence="10">
    <location>
        <begin position="561"/>
        <end position="706"/>
    </location>
</feature>
<dbReference type="InterPro" id="IPR008964">
    <property type="entry name" value="Invasin/intimin_cell_adhesion"/>
</dbReference>
<evidence type="ECO:0000256" key="7">
    <source>
        <dbReference type="ARBA" id="ARBA00022837"/>
    </source>
</evidence>
<evidence type="ECO:0000256" key="2">
    <source>
        <dbReference type="ARBA" id="ARBA00010147"/>
    </source>
</evidence>
<dbReference type="PANTHER" id="PTHR45713:SF6">
    <property type="entry name" value="F5_8 TYPE C DOMAIN-CONTAINING PROTEIN"/>
    <property type="match status" value="1"/>
</dbReference>
<dbReference type="PROSITE" id="PS51257">
    <property type="entry name" value="PROKAR_LIPOPROTEIN"/>
    <property type="match status" value="1"/>
</dbReference>
<evidence type="ECO:0000256" key="4">
    <source>
        <dbReference type="ARBA" id="ARBA00022723"/>
    </source>
</evidence>
<proteinExistence type="inferred from homology"/>
<comment type="similarity">
    <text evidence="2">Belongs to the fucolectin family.</text>
</comment>
<comment type="subunit">
    <text evidence="3">Homotrimer.</text>
</comment>
<keyword evidence="4" id="KW-0479">Metal-binding</keyword>
<dbReference type="SUPFAM" id="SSF49373">
    <property type="entry name" value="Invasin/intimin cell-adhesion fragments"/>
    <property type="match status" value="1"/>
</dbReference>
<dbReference type="InterPro" id="IPR003343">
    <property type="entry name" value="Big_2"/>
</dbReference>
<evidence type="ECO:0000256" key="9">
    <source>
        <dbReference type="SAM" id="SignalP"/>
    </source>
</evidence>
<dbReference type="SUPFAM" id="SSF49785">
    <property type="entry name" value="Galactose-binding domain-like"/>
    <property type="match status" value="1"/>
</dbReference>
<dbReference type="InterPro" id="IPR051941">
    <property type="entry name" value="BG_Antigen-Binding_Lectin"/>
</dbReference>
<dbReference type="InterPro" id="IPR026444">
    <property type="entry name" value="Secre_tail"/>
</dbReference>
<evidence type="ECO:0000313" key="11">
    <source>
        <dbReference type="EMBL" id="MDO5971799.1"/>
    </source>
</evidence>
<dbReference type="RefSeq" id="WP_303279513.1">
    <property type="nucleotide sequence ID" value="NZ_JAUOEK010000172.1"/>
</dbReference>
<feature type="signal peptide" evidence="9">
    <location>
        <begin position="1"/>
        <end position="24"/>
    </location>
</feature>
<evidence type="ECO:0000256" key="5">
    <source>
        <dbReference type="ARBA" id="ARBA00022729"/>
    </source>
</evidence>
<keyword evidence="5 9" id="KW-0732">Signal</keyword>
<dbReference type="SMART" id="SM00607">
    <property type="entry name" value="FTP"/>
    <property type="match status" value="1"/>
</dbReference>
<comment type="function">
    <text evidence="1">Acts as a defensive agent. Recognizes blood group fucosylated oligosaccharides including A, B, H and Lewis B-type antigens. Does not recognize Lewis A antigen and has low affinity for monovalent haptens.</text>
</comment>
<dbReference type="Pfam" id="PF18962">
    <property type="entry name" value="Por_Secre_tail"/>
    <property type="match status" value="1"/>
</dbReference>
<keyword evidence="12" id="KW-1185">Reference proteome</keyword>